<accession>A0A3S4UHH6</accession>
<dbReference type="AlphaFoldDB" id="A0A3S4UHH6"/>
<dbReference type="PANTHER" id="PTHR43731">
    <property type="entry name" value="RHOMBOID PROTEASE"/>
    <property type="match status" value="1"/>
</dbReference>
<dbReference type="GO" id="GO:0006508">
    <property type="term" value="P:proteolysis"/>
    <property type="evidence" value="ECO:0007669"/>
    <property type="project" value="UniProtKB-KW"/>
</dbReference>
<feature type="transmembrane region" description="Helical" evidence="7">
    <location>
        <begin position="201"/>
        <end position="219"/>
    </location>
</feature>
<dbReference type="Proteomes" id="UP000273044">
    <property type="component" value="Chromosome"/>
</dbReference>
<feature type="transmembrane region" description="Helical" evidence="7">
    <location>
        <begin position="71"/>
        <end position="88"/>
    </location>
</feature>
<dbReference type="CDD" id="cd19756">
    <property type="entry name" value="Bbox2"/>
    <property type="match status" value="1"/>
</dbReference>
<reference evidence="9 10" key="1">
    <citation type="submission" date="2018-12" db="EMBL/GenBank/DDBJ databases">
        <authorList>
            <consortium name="Pathogen Informatics"/>
        </authorList>
    </citation>
    <scope>NUCLEOTIDE SEQUENCE [LARGE SCALE GENOMIC DNA]</scope>
    <source>
        <strain evidence="9 10">NCTC12967</strain>
    </source>
</reference>
<evidence type="ECO:0000256" key="1">
    <source>
        <dbReference type="ARBA" id="ARBA00004141"/>
    </source>
</evidence>
<feature type="transmembrane region" description="Helical" evidence="7">
    <location>
        <begin position="252"/>
        <end position="268"/>
    </location>
</feature>
<organism evidence="9 10">
    <name type="scientific">Arachnia propionica</name>
    <dbReference type="NCBI Taxonomy" id="1750"/>
    <lineage>
        <taxon>Bacteria</taxon>
        <taxon>Bacillati</taxon>
        <taxon>Actinomycetota</taxon>
        <taxon>Actinomycetes</taxon>
        <taxon>Propionibacteriales</taxon>
        <taxon>Propionibacteriaceae</taxon>
        <taxon>Arachnia</taxon>
    </lineage>
</organism>
<dbReference type="SUPFAM" id="SSF144091">
    <property type="entry name" value="Rhomboid-like"/>
    <property type="match status" value="1"/>
</dbReference>
<sequence>MLESVCYRHPDQTTGIVCQRCHRPICPRCMVAGSVGFQCPDCVAAGRRQTRQGQLPYGGARSTRPALTSQVLVGINAVIWLAILLTGGEESPLFRMLAIQAQGFCATERYILAVDSPAQCAAIGATWTEGVASGAWWQVLTNAFTHLDVIHIAFNMVALYVLGPQLESVLGRARFLALYLASALTGSAAVVWFSAPYTTTMGASGAIFGMMGAVLLIAWKHHGDVRTILVWLGVNVAITFVGSSFISWQGHLGGLVGGLAVTAALIWLPREQRRLWQWPLVGLVAVLAVAAIVARALTIAG</sequence>
<dbReference type="PANTHER" id="PTHR43731:SF14">
    <property type="entry name" value="PRESENILIN-ASSOCIATED RHOMBOID-LIKE PROTEIN, MITOCHONDRIAL"/>
    <property type="match status" value="1"/>
</dbReference>
<feature type="domain" description="Peptidase S54 rhomboid" evidence="8">
    <location>
        <begin position="134"/>
        <end position="266"/>
    </location>
</feature>
<dbReference type="GO" id="GO:0004252">
    <property type="term" value="F:serine-type endopeptidase activity"/>
    <property type="evidence" value="ECO:0007669"/>
    <property type="project" value="InterPro"/>
</dbReference>
<evidence type="ECO:0000313" key="9">
    <source>
        <dbReference type="EMBL" id="VEH71711.1"/>
    </source>
</evidence>
<evidence type="ECO:0000256" key="3">
    <source>
        <dbReference type="ARBA" id="ARBA00022692"/>
    </source>
</evidence>
<gene>
    <name evidence="9" type="primary">gluP</name>
    <name evidence="9" type="ORF">NCTC12967_03038</name>
</gene>
<evidence type="ECO:0000313" key="10">
    <source>
        <dbReference type="Proteomes" id="UP000273044"/>
    </source>
</evidence>
<keyword evidence="3 7" id="KW-0812">Transmembrane</keyword>
<dbReference type="InterPro" id="IPR022764">
    <property type="entry name" value="Peptidase_S54_rhomboid_dom"/>
</dbReference>
<keyword evidence="9" id="KW-0645">Protease</keyword>
<keyword evidence="4 9" id="KW-0378">Hydrolase</keyword>
<evidence type="ECO:0000256" key="5">
    <source>
        <dbReference type="ARBA" id="ARBA00022989"/>
    </source>
</evidence>
<comment type="similarity">
    <text evidence="2">Belongs to the peptidase S54 family.</text>
</comment>
<dbReference type="Pfam" id="PF01694">
    <property type="entry name" value="Rhomboid"/>
    <property type="match status" value="1"/>
</dbReference>
<dbReference type="GO" id="GO:0016020">
    <property type="term" value="C:membrane"/>
    <property type="evidence" value="ECO:0007669"/>
    <property type="project" value="UniProtKB-SubCell"/>
</dbReference>
<name>A0A3S4UHH6_9ACTN</name>
<evidence type="ECO:0000256" key="4">
    <source>
        <dbReference type="ARBA" id="ARBA00022801"/>
    </source>
</evidence>
<keyword evidence="6 7" id="KW-0472">Membrane</keyword>
<keyword evidence="5 7" id="KW-1133">Transmembrane helix</keyword>
<evidence type="ECO:0000259" key="8">
    <source>
        <dbReference type="Pfam" id="PF01694"/>
    </source>
</evidence>
<dbReference type="GeneID" id="64408437"/>
<keyword evidence="10" id="KW-1185">Reference proteome</keyword>
<dbReference type="InterPro" id="IPR050925">
    <property type="entry name" value="Rhomboid_protease_S54"/>
</dbReference>
<evidence type="ECO:0000256" key="7">
    <source>
        <dbReference type="SAM" id="Phobius"/>
    </source>
</evidence>
<evidence type="ECO:0000256" key="6">
    <source>
        <dbReference type="ARBA" id="ARBA00023136"/>
    </source>
</evidence>
<protein>
    <submittedName>
        <fullName evidence="9">Rhomboid protease gluP</fullName>
        <ecNumber evidence="9">3.4.21.105</ecNumber>
    </submittedName>
</protein>
<proteinExistence type="inferred from homology"/>
<comment type="subcellular location">
    <subcellularLocation>
        <location evidence="1">Membrane</location>
        <topology evidence="1">Multi-pass membrane protein</topology>
    </subcellularLocation>
</comment>
<dbReference type="InterPro" id="IPR035952">
    <property type="entry name" value="Rhomboid-like_sf"/>
</dbReference>
<evidence type="ECO:0000256" key="2">
    <source>
        <dbReference type="ARBA" id="ARBA00009045"/>
    </source>
</evidence>
<dbReference type="RefSeq" id="WP_073970092.1">
    <property type="nucleotide sequence ID" value="NZ_LR134406.1"/>
</dbReference>
<dbReference type="Gene3D" id="1.20.1540.10">
    <property type="entry name" value="Rhomboid-like"/>
    <property type="match status" value="1"/>
</dbReference>
<feature type="transmembrane region" description="Helical" evidence="7">
    <location>
        <begin position="143"/>
        <end position="163"/>
    </location>
</feature>
<dbReference type="EC" id="3.4.21.105" evidence="9"/>
<dbReference type="EMBL" id="LR134406">
    <property type="protein sequence ID" value="VEH71711.1"/>
    <property type="molecule type" value="Genomic_DNA"/>
</dbReference>
<feature type="transmembrane region" description="Helical" evidence="7">
    <location>
        <begin position="175"/>
        <end position="195"/>
    </location>
</feature>
<feature type="transmembrane region" description="Helical" evidence="7">
    <location>
        <begin position="280"/>
        <end position="300"/>
    </location>
</feature>
<feature type="transmembrane region" description="Helical" evidence="7">
    <location>
        <begin position="228"/>
        <end position="246"/>
    </location>
</feature>